<organism evidence="8 9">
    <name type="scientific">Serendipita indica (strain DSM 11827)</name>
    <name type="common">Root endophyte fungus</name>
    <name type="synonym">Piriformospora indica</name>
    <dbReference type="NCBI Taxonomy" id="1109443"/>
    <lineage>
        <taxon>Eukaryota</taxon>
        <taxon>Fungi</taxon>
        <taxon>Dikarya</taxon>
        <taxon>Basidiomycota</taxon>
        <taxon>Agaricomycotina</taxon>
        <taxon>Agaricomycetes</taxon>
        <taxon>Sebacinales</taxon>
        <taxon>Serendipitaceae</taxon>
        <taxon>Serendipita</taxon>
    </lineage>
</organism>
<dbReference type="OMA" id="WEDNANA"/>
<reference evidence="8 9" key="1">
    <citation type="journal article" date="2011" name="PLoS Pathog.">
        <title>Endophytic Life Strategies Decoded by Genome and Transcriptome Analyses of the Mutualistic Root Symbiont Piriformospora indica.</title>
        <authorList>
            <person name="Zuccaro A."/>
            <person name="Lahrmann U."/>
            <person name="Guldener U."/>
            <person name="Langen G."/>
            <person name="Pfiffi S."/>
            <person name="Biedenkopf D."/>
            <person name="Wong P."/>
            <person name="Samans B."/>
            <person name="Grimm C."/>
            <person name="Basiewicz M."/>
            <person name="Murat C."/>
            <person name="Martin F."/>
            <person name="Kogel K.H."/>
        </authorList>
    </citation>
    <scope>NUCLEOTIDE SEQUENCE [LARGE SCALE GENOMIC DNA]</scope>
    <source>
        <strain evidence="8 9">DSM 11827</strain>
    </source>
</reference>
<dbReference type="PANTHER" id="PTHR24292:SF54">
    <property type="entry name" value="CYP9F3-RELATED"/>
    <property type="match status" value="1"/>
</dbReference>
<keyword evidence="3" id="KW-0349">Heme</keyword>
<dbReference type="InParanoid" id="G4T6V8"/>
<dbReference type="EMBL" id="CAFZ01000009">
    <property type="protein sequence ID" value="CCA67051.1"/>
    <property type="molecule type" value="Genomic_DNA"/>
</dbReference>
<evidence type="ECO:0000313" key="8">
    <source>
        <dbReference type="EMBL" id="CCA67051.1"/>
    </source>
</evidence>
<evidence type="ECO:0000256" key="1">
    <source>
        <dbReference type="ARBA" id="ARBA00001971"/>
    </source>
</evidence>
<name>G4T6V8_SERID</name>
<protein>
    <recommendedName>
        <fullName evidence="10">Cytochrome P450</fullName>
    </recommendedName>
</protein>
<sequence length="432" mass="49019">MNVLPQIKAGPFGDWWFNIGAQWWFSVKHDCFQKAGQDIISNISLDNFGPVFIVADAEATQEILGNRVRFPKPTEVYFILELYGRNVVTTEGDIWRSHRRIAAPSFSDSNNRLVCQETGVVVSSLFEQWKDKEKIHYDNVNDLTMSLTLMVICSAGFGVHVPWEDEAAPSGHRLTFKSAVRGVSDGLMLKIGVPDKIMPWFKRTAHIQEAFEELHQYMKEMVKERSKSYRDYSDLFSNLIEANEAEEGQKLTNEELIGNIFIFLIAGHETTAHTLAFCLGLLALYPEVQEKLYKHTVEHVADVHGIPTYSELPNLTYLEAVFNESLRLFPPVTIIPKRSAFDTTLRTVNTKGEPVVVPIPKGAIFNIATAGIHYNPRYWKNPHEFKPERFLGDWPKHAFVPVLYGCEVMHRSQVCGNRNAGCSQPDCPELSS</sequence>
<comment type="caution">
    <text evidence="8">The sequence shown here is derived from an EMBL/GenBank/DDBJ whole genome shotgun (WGS) entry which is preliminary data.</text>
</comment>
<dbReference type="InterPro" id="IPR001128">
    <property type="entry name" value="Cyt_P450"/>
</dbReference>
<evidence type="ECO:0000256" key="2">
    <source>
        <dbReference type="ARBA" id="ARBA00010617"/>
    </source>
</evidence>
<evidence type="ECO:0000256" key="6">
    <source>
        <dbReference type="ARBA" id="ARBA00023004"/>
    </source>
</evidence>
<keyword evidence="4" id="KW-0479">Metal-binding</keyword>
<evidence type="ECO:0000256" key="4">
    <source>
        <dbReference type="ARBA" id="ARBA00022723"/>
    </source>
</evidence>
<dbReference type="PRINTS" id="PR00463">
    <property type="entry name" value="EP450I"/>
</dbReference>
<dbReference type="STRING" id="1109443.G4T6V8"/>
<comment type="similarity">
    <text evidence="2">Belongs to the cytochrome P450 family.</text>
</comment>
<evidence type="ECO:0000256" key="3">
    <source>
        <dbReference type="ARBA" id="ARBA00022617"/>
    </source>
</evidence>
<dbReference type="HOGENOM" id="CLU_001570_25_0_1"/>
<evidence type="ECO:0000313" key="9">
    <source>
        <dbReference type="Proteomes" id="UP000007148"/>
    </source>
</evidence>
<dbReference type="GO" id="GO:0016705">
    <property type="term" value="F:oxidoreductase activity, acting on paired donors, with incorporation or reduction of molecular oxygen"/>
    <property type="evidence" value="ECO:0007669"/>
    <property type="project" value="InterPro"/>
</dbReference>
<dbReference type="InterPro" id="IPR036396">
    <property type="entry name" value="Cyt_P450_sf"/>
</dbReference>
<gene>
    <name evidence="8" type="ORF">PIIN_00888</name>
</gene>
<dbReference type="Pfam" id="PF00067">
    <property type="entry name" value="p450"/>
    <property type="match status" value="1"/>
</dbReference>
<dbReference type="AlphaFoldDB" id="G4T6V8"/>
<dbReference type="Gene3D" id="1.10.630.10">
    <property type="entry name" value="Cytochrome P450"/>
    <property type="match status" value="1"/>
</dbReference>
<keyword evidence="5" id="KW-0560">Oxidoreductase</keyword>
<dbReference type="Proteomes" id="UP000007148">
    <property type="component" value="Unassembled WGS sequence"/>
</dbReference>
<comment type="cofactor">
    <cofactor evidence="1">
        <name>heme</name>
        <dbReference type="ChEBI" id="CHEBI:30413"/>
    </cofactor>
</comment>
<evidence type="ECO:0000256" key="5">
    <source>
        <dbReference type="ARBA" id="ARBA00023002"/>
    </source>
</evidence>
<evidence type="ECO:0008006" key="10">
    <source>
        <dbReference type="Google" id="ProtNLM"/>
    </source>
</evidence>
<dbReference type="InterPro" id="IPR002401">
    <property type="entry name" value="Cyt_P450_E_grp-I"/>
</dbReference>
<dbReference type="GO" id="GO:0004497">
    <property type="term" value="F:monooxygenase activity"/>
    <property type="evidence" value="ECO:0007669"/>
    <property type="project" value="UniProtKB-KW"/>
</dbReference>
<keyword evidence="6" id="KW-0408">Iron</keyword>
<dbReference type="OrthoDB" id="1470350at2759"/>
<dbReference type="GO" id="GO:0020037">
    <property type="term" value="F:heme binding"/>
    <property type="evidence" value="ECO:0007669"/>
    <property type="project" value="InterPro"/>
</dbReference>
<accession>G4T6V8</accession>
<dbReference type="SUPFAM" id="SSF48264">
    <property type="entry name" value="Cytochrome P450"/>
    <property type="match status" value="1"/>
</dbReference>
<keyword evidence="9" id="KW-1185">Reference proteome</keyword>
<dbReference type="PANTHER" id="PTHR24292">
    <property type="entry name" value="CYTOCHROME P450"/>
    <property type="match status" value="1"/>
</dbReference>
<dbReference type="InterPro" id="IPR050476">
    <property type="entry name" value="Insect_CytP450_Detox"/>
</dbReference>
<dbReference type="eggNOG" id="KOG0158">
    <property type="taxonomic scope" value="Eukaryota"/>
</dbReference>
<keyword evidence="7" id="KW-0503">Monooxygenase</keyword>
<dbReference type="GO" id="GO:0005506">
    <property type="term" value="F:iron ion binding"/>
    <property type="evidence" value="ECO:0007669"/>
    <property type="project" value="InterPro"/>
</dbReference>
<proteinExistence type="inferred from homology"/>
<evidence type="ECO:0000256" key="7">
    <source>
        <dbReference type="ARBA" id="ARBA00023033"/>
    </source>
</evidence>